<dbReference type="EMBL" id="VDFU01000008">
    <property type="protein sequence ID" value="TNC50163.1"/>
    <property type="molecule type" value="Genomic_DNA"/>
</dbReference>
<feature type="compositionally biased region" description="Acidic residues" evidence="1">
    <location>
        <begin position="72"/>
        <end position="109"/>
    </location>
</feature>
<evidence type="ECO:0000313" key="3">
    <source>
        <dbReference type="Proteomes" id="UP000305887"/>
    </source>
</evidence>
<protein>
    <submittedName>
        <fullName evidence="2">Uncharacterized protein</fullName>
    </submittedName>
</protein>
<sequence>MADQPNPPDRDDAVTERAVSMDTRPVGSTAGAGRAINAAFSRRRPEGEPAPQVQTTGQQDTRIEGAGYPSEDRDDVDPEIETEDDDGYRDADNDLDNDDDAEDAEEADEDGYRTSDDTEAETLGANPDALQDVLVPPGGDALGGNRDTDPNLNGGHGIQMTAPEEGPVPIEDEPTDLSIIGHGHEDKAAWNRERVAHLQDLENDERDLRDATSEDAGVGGAVLGGVMQGWEGGDASPTIDQGDDPTFDSELSEEEEVLGDMAIDDMAEDVMEDGSIRDPNNMPFLPEHRAMPDDNLSLEEQLIATPGEDVLSSGAEIGVNEELEAEELNQTDSISRTYEDTREFLDDSMAGNERKGGVEND</sequence>
<feature type="compositionally biased region" description="Gly residues" evidence="1">
    <location>
        <begin position="217"/>
        <end position="232"/>
    </location>
</feature>
<dbReference type="Proteomes" id="UP000305887">
    <property type="component" value="Unassembled WGS sequence"/>
</dbReference>
<feature type="region of interest" description="Disordered" evidence="1">
    <location>
        <begin position="1"/>
        <end position="179"/>
    </location>
</feature>
<dbReference type="AlphaFoldDB" id="A0A5C4N044"/>
<feature type="compositionally biased region" description="Basic and acidic residues" evidence="1">
    <location>
        <begin position="203"/>
        <end position="212"/>
    </location>
</feature>
<proteinExistence type="predicted"/>
<keyword evidence="3" id="KW-1185">Reference proteome</keyword>
<accession>A0A5C4N044</accession>
<organism evidence="2 3">
    <name type="scientific">Rubellimicrobium rubrum</name>
    <dbReference type="NCBI Taxonomy" id="2585369"/>
    <lineage>
        <taxon>Bacteria</taxon>
        <taxon>Pseudomonadati</taxon>
        <taxon>Pseudomonadota</taxon>
        <taxon>Alphaproteobacteria</taxon>
        <taxon>Rhodobacterales</taxon>
        <taxon>Roseobacteraceae</taxon>
        <taxon>Rubellimicrobium</taxon>
    </lineage>
</organism>
<comment type="caution">
    <text evidence="2">The sequence shown here is derived from an EMBL/GenBank/DDBJ whole genome shotgun (WGS) entry which is preliminary data.</text>
</comment>
<name>A0A5C4N044_9RHOB</name>
<evidence type="ECO:0000313" key="2">
    <source>
        <dbReference type="EMBL" id="TNC50163.1"/>
    </source>
</evidence>
<reference evidence="2 3" key="1">
    <citation type="submission" date="2019-06" db="EMBL/GenBank/DDBJ databases">
        <title>YIM 131921 draft genome.</title>
        <authorList>
            <person name="Jiang L."/>
        </authorList>
    </citation>
    <scope>NUCLEOTIDE SEQUENCE [LARGE SCALE GENOMIC DNA]</scope>
    <source>
        <strain evidence="2 3">YIM 131921</strain>
    </source>
</reference>
<dbReference type="OrthoDB" id="7833401at2"/>
<evidence type="ECO:0000256" key="1">
    <source>
        <dbReference type="SAM" id="MobiDB-lite"/>
    </source>
</evidence>
<feature type="region of interest" description="Disordered" evidence="1">
    <location>
        <begin position="203"/>
        <end position="248"/>
    </location>
</feature>
<dbReference type="RefSeq" id="WP_139076487.1">
    <property type="nucleotide sequence ID" value="NZ_VDFU01000008.1"/>
</dbReference>
<gene>
    <name evidence="2" type="ORF">FHG66_09405</name>
</gene>